<dbReference type="EMBL" id="JAPTSV010000786">
    <property type="protein sequence ID" value="KAJ1519112.1"/>
    <property type="molecule type" value="Genomic_DNA"/>
</dbReference>
<sequence>MFYGYELLGDSNMLRFALQHGENVIGFDRFKTKQLGLCKSGLTIEELLQLVKEQRENLSPKVAVLIGTNDILKCSSDIAMRSDFNKVRGFLDRLRTILKTHCEEVVFLTVPPIPRREEQCQEKYFTRQKALNRNILSCTGPKVRALALHAELEDSLGNATASLFEKTMGKGRSERPDGIHLNKEGLQVLADFLKREL</sequence>
<proteinExistence type="predicted"/>
<evidence type="ECO:0000313" key="2">
    <source>
        <dbReference type="EMBL" id="KAJ1519112.1"/>
    </source>
</evidence>
<dbReference type="InterPro" id="IPR036514">
    <property type="entry name" value="SGNH_hydro_sf"/>
</dbReference>
<dbReference type="InterPro" id="IPR033447">
    <property type="entry name" value="OSK"/>
</dbReference>
<dbReference type="Pfam" id="PF17182">
    <property type="entry name" value="OSK"/>
    <property type="match status" value="1"/>
</dbReference>
<gene>
    <name evidence="2" type="ORF">ONE63_011353</name>
</gene>
<evidence type="ECO:0000313" key="3">
    <source>
        <dbReference type="Proteomes" id="UP001075354"/>
    </source>
</evidence>
<reference evidence="2" key="1">
    <citation type="submission" date="2022-12" db="EMBL/GenBank/DDBJ databases">
        <title>Chromosome-level genome assembly of the bean flower thrips Megalurothrips usitatus.</title>
        <authorList>
            <person name="Ma L."/>
            <person name="Liu Q."/>
            <person name="Li H."/>
            <person name="Cai W."/>
        </authorList>
    </citation>
    <scope>NUCLEOTIDE SEQUENCE</scope>
    <source>
        <strain evidence="2">Cailab_2022a</strain>
    </source>
</reference>
<organism evidence="2 3">
    <name type="scientific">Megalurothrips usitatus</name>
    <name type="common">bean blossom thrips</name>
    <dbReference type="NCBI Taxonomy" id="439358"/>
    <lineage>
        <taxon>Eukaryota</taxon>
        <taxon>Metazoa</taxon>
        <taxon>Ecdysozoa</taxon>
        <taxon>Arthropoda</taxon>
        <taxon>Hexapoda</taxon>
        <taxon>Insecta</taxon>
        <taxon>Pterygota</taxon>
        <taxon>Neoptera</taxon>
        <taxon>Paraneoptera</taxon>
        <taxon>Thysanoptera</taxon>
        <taxon>Terebrantia</taxon>
        <taxon>Thripoidea</taxon>
        <taxon>Thripidae</taxon>
        <taxon>Megalurothrips</taxon>
    </lineage>
</organism>
<evidence type="ECO:0000259" key="1">
    <source>
        <dbReference type="Pfam" id="PF17182"/>
    </source>
</evidence>
<name>A0AAV7X3U6_9NEOP</name>
<protein>
    <recommendedName>
        <fullName evidence="1">OSK domain-containing protein</fullName>
    </recommendedName>
</protein>
<feature type="domain" description="OSK" evidence="1">
    <location>
        <begin position="2"/>
        <end position="151"/>
    </location>
</feature>
<accession>A0AAV7X3U6</accession>
<dbReference type="Proteomes" id="UP001075354">
    <property type="component" value="Unassembled WGS sequence"/>
</dbReference>
<dbReference type="SUPFAM" id="SSF52266">
    <property type="entry name" value="SGNH hydrolase"/>
    <property type="match status" value="1"/>
</dbReference>
<dbReference type="AlphaFoldDB" id="A0AAV7X3U6"/>
<comment type="caution">
    <text evidence="2">The sequence shown here is derived from an EMBL/GenBank/DDBJ whole genome shotgun (WGS) entry which is preliminary data.</text>
</comment>
<dbReference type="Gene3D" id="3.40.50.1110">
    <property type="entry name" value="SGNH hydrolase"/>
    <property type="match status" value="1"/>
</dbReference>
<keyword evidence="3" id="KW-1185">Reference proteome</keyword>